<comment type="subunit">
    <text evidence="2 8">Homodimer.</text>
</comment>
<dbReference type="NCBIfam" id="TIGR00459">
    <property type="entry name" value="aspS_bact"/>
    <property type="match status" value="1"/>
</dbReference>
<dbReference type="InterPro" id="IPR006195">
    <property type="entry name" value="aa-tRNA-synth_II"/>
</dbReference>
<evidence type="ECO:0000256" key="4">
    <source>
        <dbReference type="ARBA" id="ARBA00022741"/>
    </source>
</evidence>
<evidence type="ECO:0000256" key="3">
    <source>
        <dbReference type="ARBA" id="ARBA00022598"/>
    </source>
</evidence>
<dbReference type="Gene3D" id="3.30.1360.30">
    <property type="entry name" value="GAD-like domain"/>
    <property type="match status" value="1"/>
</dbReference>
<dbReference type="Proteomes" id="UP000203229">
    <property type="component" value="Chromosome"/>
</dbReference>
<dbReference type="GO" id="GO:0005524">
    <property type="term" value="F:ATP binding"/>
    <property type="evidence" value="ECO:0007669"/>
    <property type="project" value="UniProtKB-UniRule"/>
</dbReference>
<keyword evidence="6 8" id="KW-0648">Protein biosynthesis</keyword>
<feature type="binding site" evidence="8">
    <location>
        <begin position="524"/>
        <end position="527"/>
    </location>
    <ligand>
        <name>ATP</name>
        <dbReference type="ChEBI" id="CHEBI:30616"/>
    </ligand>
</feature>
<dbReference type="InterPro" id="IPR029351">
    <property type="entry name" value="GAD_dom"/>
</dbReference>
<dbReference type="Pfam" id="PF00152">
    <property type="entry name" value="tRNA-synt_2"/>
    <property type="match status" value="1"/>
</dbReference>
<comment type="similarity">
    <text evidence="1 8">Belongs to the class-II aminoacyl-tRNA synthetase family. Type 1 subfamily.</text>
</comment>
<dbReference type="SUPFAM" id="SSF55681">
    <property type="entry name" value="Class II aaRS and biotin synthetases"/>
    <property type="match status" value="1"/>
</dbReference>
<dbReference type="GO" id="GO:0004815">
    <property type="term" value="F:aspartate-tRNA ligase activity"/>
    <property type="evidence" value="ECO:0007669"/>
    <property type="project" value="UniProtKB-UniRule"/>
</dbReference>
<keyword evidence="8" id="KW-0963">Cytoplasm</keyword>
<dbReference type="InterPro" id="IPR004364">
    <property type="entry name" value="Aa-tRNA-synt_II"/>
</dbReference>
<evidence type="ECO:0000259" key="9">
    <source>
        <dbReference type="PROSITE" id="PS50862"/>
    </source>
</evidence>
<dbReference type="EMBL" id="CP022535">
    <property type="protein sequence ID" value="ASP28140.1"/>
    <property type="molecule type" value="Genomic_DNA"/>
</dbReference>
<dbReference type="InterPro" id="IPR004365">
    <property type="entry name" value="NA-bd_OB_tRNA"/>
</dbReference>
<comment type="catalytic activity">
    <reaction evidence="8">
        <text>tRNA(Asp) + L-aspartate + ATP = L-aspartyl-tRNA(Asp) + AMP + diphosphate</text>
        <dbReference type="Rhea" id="RHEA:19649"/>
        <dbReference type="Rhea" id="RHEA-COMP:9660"/>
        <dbReference type="Rhea" id="RHEA-COMP:9678"/>
        <dbReference type="ChEBI" id="CHEBI:29991"/>
        <dbReference type="ChEBI" id="CHEBI:30616"/>
        <dbReference type="ChEBI" id="CHEBI:33019"/>
        <dbReference type="ChEBI" id="CHEBI:78442"/>
        <dbReference type="ChEBI" id="CHEBI:78516"/>
        <dbReference type="ChEBI" id="CHEBI:456215"/>
        <dbReference type="EC" id="6.1.1.12"/>
    </reaction>
</comment>
<sequence>MKRTHSCGELTLKNINTEVIIQGWISKIRRLGAMTFIDLRDIHGITQLVIGENSSINVSNLKSEYVIEVVGIVLERKSKNLDIKTGEIEIDVKELIIINESELTPFEIRDNIEAQEDTRLKYRYLDLRRPEMQEKFVIRHKVYQCIRNYFSDNSFIEIETPVFGKSTPEGARDFLIPSRLNKNKFYALPQSPQLYKQLFMISGFDRYFQIVKCFRDEDLRIDRQLEFTQLDMEMSFAEPEDIMNMIENMLKTIMKSIKNIDIEDNFIRLDYNEAIDKYGIDKPDLRFGLEIKTLNKIFSNTEINLFKDLKNKSIRSICVEKSLSKKEVEYLTEVAKQNSVNILGFAKFDTNEWTGSVGSKLSEKEKKLLIEEFNIKIESTVLFIVEEYNVASKAMGAIRNACGSLLQLIKSNDFKFLWVVNFPLFEYSDDEDRYVAAHHPFTMPANECLNNFDKDLANAKAKAYDVVLNGFEIGGGSQRITDKEVQTRMFKAIGFSEEKIQENFGWFVNAYKYGAPYHSGCAIGLDRLCMLLTESSSIREVIAFPKNSSGVDPMTNAPDLVSNDQLNELNIKTNIN</sequence>
<dbReference type="InterPro" id="IPR004524">
    <property type="entry name" value="Asp-tRNA-ligase_1"/>
</dbReference>
<dbReference type="AlphaFoldDB" id="A0A222ENR0"/>
<evidence type="ECO:0000256" key="1">
    <source>
        <dbReference type="ARBA" id="ARBA00006303"/>
    </source>
</evidence>
<proteinExistence type="inferred from homology"/>
<dbReference type="GO" id="GO:0005737">
    <property type="term" value="C:cytoplasm"/>
    <property type="evidence" value="ECO:0007669"/>
    <property type="project" value="UniProtKB-SubCell"/>
</dbReference>
<dbReference type="Pfam" id="PF02938">
    <property type="entry name" value="GAD"/>
    <property type="match status" value="1"/>
</dbReference>
<dbReference type="NCBIfam" id="NF001750">
    <property type="entry name" value="PRK00476.1"/>
    <property type="match status" value="1"/>
</dbReference>
<dbReference type="InterPro" id="IPR047089">
    <property type="entry name" value="Asp-tRNA-ligase_1_N"/>
</dbReference>
<dbReference type="GO" id="GO:0006422">
    <property type="term" value="P:aspartyl-tRNA aminoacylation"/>
    <property type="evidence" value="ECO:0007669"/>
    <property type="project" value="UniProtKB-UniRule"/>
</dbReference>
<dbReference type="PANTHER" id="PTHR22594">
    <property type="entry name" value="ASPARTYL/LYSYL-TRNA SYNTHETASE"/>
    <property type="match status" value="1"/>
</dbReference>
<dbReference type="OrthoDB" id="9802326at2"/>
<dbReference type="RefSeq" id="WP_094048606.1">
    <property type="nucleotide sequence ID" value="NZ_CP022535.1"/>
</dbReference>
<accession>A0A222ENR0</accession>
<feature type="domain" description="Aminoacyl-transfer RNA synthetases class-II family profile" evidence="9">
    <location>
        <begin position="136"/>
        <end position="545"/>
    </location>
</feature>
<evidence type="ECO:0000256" key="5">
    <source>
        <dbReference type="ARBA" id="ARBA00022840"/>
    </source>
</evidence>
<dbReference type="Gene3D" id="2.40.50.140">
    <property type="entry name" value="Nucleic acid-binding proteins"/>
    <property type="match status" value="1"/>
</dbReference>
<dbReference type="Gene3D" id="3.30.930.10">
    <property type="entry name" value="Bira Bifunctional Protein, Domain 2"/>
    <property type="match status" value="1"/>
</dbReference>
<keyword evidence="7 8" id="KW-0030">Aminoacyl-tRNA synthetase</keyword>
<keyword evidence="4 8" id="KW-0547">Nucleotide-binding</keyword>
<feature type="binding site" evidence="8">
    <location>
        <position position="224"/>
    </location>
    <ligand>
        <name>ATP</name>
        <dbReference type="ChEBI" id="CHEBI:30616"/>
    </ligand>
</feature>
<dbReference type="PROSITE" id="PS50862">
    <property type="entry name" value="AA_TRNA_LIGASE_II"/>
    <property type="match status" value="1"/>
</dbReference>
<feature type="binding site" evidence="8">
    <location>
        <position position="472"/>
    </location>
    <ligand>
        <name>ATP</name>
        <dbReference type="ChEBI" id="CHEBI:30616"/>
    </ligand>
</feature>
<comment type="function">
    <text evidence="8">Catalyzes the attachment of L-aspartate to tRNA(Asp) in a two-step reaction: L-aspartate is first activated by ATP to form Asp-AMP and then transferred to the acceptor end of tRNA(Asp).</text>
</comment>
<comment type="caution">
    <text evidence="8">Lacks conserved residue(s) required for the propagation of feature annotation.</text>
</comment>
<dbReference type="GO" id="GO:0003676">
    <property type="term" value="F:nucleic acid binding"/>
    <property type="evidence" value="ECO:0007669"/>
    <property type="project" value="InterPro"/>
</dbReference>
<dbReference type="InterPro" id="IPR047090">
    <property type="entry name" value="AspRS_core"/>
</dbReference>
<evidence type="ECO:0000256" key="7">
    <source>
        <dbReference type="ARBA" id="ARBA00023146"/>
    </source>
</evidence>
<evidence type="ECO:0000313" key="10">
    <source>
        <dbReference type="EMBL" id="ASP28140.1"/>
    </source>
</evidence>
<organism evidence="10 11">
    <name type="scientific">Spiroplasma corruscae</name>
    <dbReference type="NCBI Taxonomy" id="216934"/>
    <lineage>
        <taxon>Bacteria</taxon>
        <taxon>Bacillati</taxon>
        <taxon>Mycoplasmatota</taxon>
        <taxon>Mollicutes</taxon>
        <taxon>Entomoplasmatales</taxon>
        <taxon>Spiroplasmataceae</taxon>
        <taxon>Spiroplasma</taxon>
    </lineage>
</organism>
<evidence type="ECO:0000256" key="8">
    <source>
        <dbReference type="HAMAP-Rule" id="MF_00044"/>
    </source>
</evidence>
<dbReference type="PRINTS" id="PR01042">
    <property type="entry name" value="TRNASYNTHASP"/>
</dbReference>
<feature type="binding site" evidence="8">
    <location>
        <begin position="215"/>
        <end position="217"/>
    </location>
    <ligand>
        <name>ATP</name>
        <dbReference type="ChEBI" id="CHEBI:30616"/>
    </ligand>
</feature>
<feature type="binding site" evidence="8">
    <location>
        <position position="169"/>
    </location>
    <ligand>
        <name>L-aspartate</name>
        <dbReference type="ChEBI" id="CHEBI:29991"/>
    </ligand>
</feature>
<reference evidence="10 11" key="1">
    <citation type="submission" date="2017-07" db="EMBL/GenBank/DDBJ databases">
        <title>Complete genome sequence of Spiroplasma corruscae EC-1 (DSM 19793).</title>
        <authorList>
            <person name="Tsai Y.-M."/>
            <person name="Lo W.-S."/>
            <person name="Kuo C.-H."/>
        </authorList>
    </citation>
    <scope>NUCLEOTIDE SEQUENCE [LARGE SCALE GENOMIC DNA]</scope>
    <source>
        <strain evidence="10 11">EC-1</strain>
    </source>
</reference>
<dbReference type="SUPFAM" id="SSF50249">
    <property type="entry name" value="Nucleic acid-binding proteins"/>
    <property type="match status" value="1"/>
</dbReference>
<dbReference type="CDD" id="cd00777">
    <property type="entry name" value="AspRS_core"/>
    <property type="match status" value="1"/>
</dbReference>
<evidence type="ECO:0000256" key="2">
    <source>
        <dbReference type="ARBA" id="ARBA00011738"/>
    </source>
</evidence>
<gene>
    <name evidence="8 10" type="primary">aspS</name>
    <name evidence="10" type="ORF">SCORR_v1c03660</name>
</gene>
<keyword evidence="3 8" id="KW-0436">Ligase</keyword>
<dbReference type="HAMAP" id="MF_00044">
    <property type="entry name" value="Asp_tRNA_synth_type1"/>
    <property type="match status" value="1"/>
</dbReference>
<dbReference type="InterPro" id="IPR012340">
    <property type="entry name" value="NA-bd_OB-fold"/>
</dbReference>
<feature type="binding site" evidence="8">
    <location>
        <position position="438"/>
    </location>
    <ligand>
        <name>L-aspartate</name>
        <dbReference type="ChEBI" id="CHEBI:29991"/>
    </ligand>
</feature>
<feature type="region of interest" description="Aspartate" evidence="8">
    <location>
        <begin position="193"/>
        <end position="196"/>
    </location>
</feature>
<feature type="binding site" evidence="8">
    <location>
        <position position="215"/>
    </location>
    <ligand>
        <name>L-aspartate</name>
        <dbReference type="ChEBI" id="CHEBI:29991"/>
    </ligand>
</feature>
<protein>
    <recommendedName>
        <fullName evidence="8">Aspartate--tRNA ligase</fullName>
        <ecNumber evidence="8">6.1.1.12</ecNumber>
    </recommendedName>
    <alternativeName>
        <fullName evidence="8">Aspartyl-tRNA synthetase</fullName>
        <shortName evidence="8">AspRS</shortName>
    </alternativeName>
</protein>
<keyword evidence="11" id="KW-1185">Reference proteome</keyword>
<evidence type="ECO:0000313" key="11">
    <source>
        <dbReference type="Proteomes" id="UP000203229"/>
    </source>
</evidence>
<dbReference type="InterPro" id="IPR004115">
    <property type="entry name" value="GAD-like_sf"/>
</dbReference>
<dbReference type="KEGG" id="scou:SCORR_v1c03660"/>
<dbReference type="PANTHER" id="PTHR22594:SF5">
    <property type="entry name" value="ASPARTATE--TRNA LIGASE, MITOCHONDRIAL"/>
    <property type="match status" value="1"/>
</dbReference>
<dbReference type="EC" id="6.1.1.12" evidence="8"/>
<dbReference type="SUPFAM" id="SSF55261">
    <property type="entry name" value="GAD domain-like"/>
    <property type="match status" value="1"/>
</dbReference>
<feature type="binding site" evidence="8">
    <location>
        <position position="479"/>
    </location>
    <ligand>
        <name>L-aspartate</name>
        <dbReference type="ChEBI" id="CHEBI:29991"/>
    </ligand>
</feature>
<name>A0A222ENR0_9MOLU</name>
<dbReference type="CDD" id="cd04317">
    <property type="entry name" value="EcAspRS_like_N"/>
    <property type="match status" value="1"/>
</dbReference>
<evidence type="ECO:0000256" key="6">
    <source>
        <dbReference type="ARBA" id="ARBA00022917"/>
    </source>
</evidence>
<comment type="subcellular location">
    <subcellularLocation>
        <location evidence="8">Cytoplasm</location>
    </subcellularLocation>
</comment>
<dbReference type="Pfam" id="PF01336">
    <property type="entry name" value="tRNA_anti-codon"/>
    <property type="match status" value="1"/>
</dbReference>
<keyword evidence="5 8" id="KW-0067">ATP-binding</keyword>
<dbReference type="InterPro" id="IPR045864">
    <property type="entry name" value="aa-tRNA-synth_II/BPL/LPL"/>
</dbReference>
<dbReference type="InterPro" id="IPR002312">
    <property type="entry name" value="Asp/Asn-tRNA-synth_IIb"/>
</dbReference>